<dbReference type="HOGENOM" id="CLU_109262_0_0_4"/>
<evidence type="ECO:0000256" key="1">
    <source>
        <dbReference type="SAM" id="SignalP"/>
    </source>
</evidence>
<dbReference type="EMBL" id="AYXT01000010">
    <property type="protein sequence ID" value="ETF02332.1"/>
    <property type="molecule type" value="Genomic_DNA"/>
</dbReference>
<protein>
    <recommendedName>
        <fullName evidence="4">C-lysozyme inhibitor</fullName>
    </recommendedName>
</protein>
<gene>
    <name evidence="2" type="ORF">W822_11820</name>
</gene>
<keyword evidence="3" id="KW-1185">Reference proteome</keyword>
<keyword evidence="1" id="KW-0732">Signal</keyword>
<proteinExistence type="predicted"/>
<reference evidence="2 3" key="1">
    <citation type="journal article" date="2014" name="Genome Announc.">
        <title>Draft Genome Sequence of Advenella kashmirensis Strain W13003, a Polycyclic Aromatic Hydrocarbon-Degrading Bacterium.</title>
        <authorList>
            <person name="Wang X."/>
            <person name="Jin D."/>
            <person name="Zhou L."/>
            <person name="Wu L."/>
            <person name="An W."/>
            <person name="Zhao L."/>
        </authorList>
    </citation>
    <scope>NUCLEOTIDE SEQUENCE [LARGE SCALE GENOMIC DNA]</scope>
    <source>
        <strain evidence="2 3">W13003</strain>
    </source>
</reference>
<accession>V8QRR2</accession>
<evidence type="ECO:0000313" key="3">
    <source>
        <dbReference type="Proteomes" id="UP000018733"/>
    </source>
</evidence>
<feature type="chain" id="PRO_5004771764" description="C-lysozyme inhibitor" evidence="1">
    <location>
        <begin position="17"/>
        <end position="135"/>
    </location>
</feature>
<dbReference type="PATRIC" id="fig|1424334.3.peg.2381"/>
<evidence type="ECO:0008006" key="4">
    <source>
        <dbReference type="Google" id="ProtNLM"/>
    </source>
</evidence>
<dbReference type="Pfam" id="PF08816">
    <property type="entry name" value="Ivy"/>
    <property type="match status" value="1"/>
</dbReference>
<feature type="signal peptide" evidence="1">
    <location>
        <begin position="1"/>
        <end position="16"/>
    </location>
</feature>
<dbReference type="AlphaFoldDB" id="V8QRR2"/>
<comment type="caution">
    <text evidence="2">The sequence shown here is derived from an EMBL/GenBank/DDBJ whole genome shotgun (WGS) entry which is preliminary data.</text>
</comment>
<dbReference type="SUPFAM" id="SSF89872">
    <property type="entry name" value="Inhibitor of vertebrate lysozyme, Ivy"/>
    <property type="match status" value="1"/>
</dbReference>
<dbReference type="eggNOG" id="ENOG5032E76">
    <property type="taxonomic scope" value="Bacteria"/>
</dbReference>
<dbReference type="Gene3D" id="3.40.1420.10">
    <property type="entry name" value="Inhibitor of vertebrate lysozyme"/>
    <property type="match status" value="1"/>
</dbReference>
<dbReference type="InterPro" id="IPR036501">
    <property type="entry name" value="Inhibitor_vert_lysozyme_sf"/>
</dbReference>
<name>V8QRR2_9BURK</name>
<dbReference type="Proteomes" id="UP000018733">
    <property type="component" value="Unassembled WGS sequence"/>
</dbReference>
<organism evidence="2 3">
    <name type="scientific">Advenella kashmirensis W13003</name>
    <dbReference type="NCBI Taxonomy" id="1424334"/>
    <lineage>
        <taxon>Bacteria</taxon>
        <taxon>Pseudomonadati</taxon>
        <taxon>Pseudomonadota</taxon>
        <taxon>Betaproteobacteria</taxon>
        <taxon>Burkholderiales</taxon>
        <taxon>Alcaligenaceae</taxon>
    </lineage>
</organism>
<evidence type="ECO:0000313" key="2">
    <source>
        <dbReference type="EMBL" id="ETF02332.1"/>
    </source>
</evidence>
<sequence>MLAAAISFVTATVSHAADIYPADLAKQDANIARAFSDLAGKLKKKHAWVRKFGVTTPTEDITVGSTSYVRLSGCKPHDCPSEKYVVFISKSDYKAVGAFVVNRLDNGANPTRSDIYWLRQPDTEQMAVLASSLFQ</sequence>